<dbReference type="InterPro" id="IPR033876">
    <property type="entry name" value="SAP-like"/>
</dbReference>
<evidence type="ECO:0000313" key="15">
    <source>
        <dbReference type="EMBL" id="CAF9906335.1"/>
    </source>
</evidence>
<reference evidence="15" key="1">
    <citation type="submission" date="2021-03" db="EMBL/GenBank/DDBJ databases">
        <authorList>
            <person name="Tagirdzhanova G."/>
        </authorList>
    </citation>
    <scope>NUCLEOTIDE SEQUENCE</scope>
</reference>
<dbReference type="GO" id="GO:0004190">
    <property type="term" value="F:aspartic-type endopeptidase activity"/>
    <property type="evidence" value="ECO:0007669"/>
    <property type="project" value="UniProtKB-KW"/>
</dbReference>
<dbReference type="CDD" id="cd05474">
    <property type="entry name" value="SAP_like"/>
    <property type="match status" value="1"/>
</dbReference>
<proteinExistence type="inferred from homology"/>
<keyword evidence="5 11" id="KW-0064">Aspartyl protease</keyword>
<dbReference type="Proteomes" id="UP000664534">
    <property type="component" value="Unassembled WGS sequence"/>
</dbReference>
<protein>
    <recommendedName>
        <fullName evidence="8">Probable aspartic-type endopeptidase OPSB</fullName>
    </recommendedName>
    <alternativeName>
        <fullName evidence="7">Probable aspartic-type endopeptidase opsB</fullName>
    </alternativeName>
</protein>
<sequence>MKSSFLTALVVALLACSSAAIHFFQRDASPAVVRLGTHRKAVQDPVKRDTLRRRQTLTVTLDNAEALYYVNVSLGTPAQDLRLHIDTGSSDLWANVKSSEICTDRSDPCSGGGTYDANSSSTYKYVNSDFNVSYADGSGAAGDYATDTLSIGGQTLTGLQFGIGFESTSEDGILGIGYAADEAQVNTANLKSYANLPQAMANAGLIKSNAYSLWLDDLEANTGSIIFGGVDTEKYTGQLHTLPIQKEFDEYAEFIITLSEMSVTIGGKTQSLNTDLPTAVILDSGSSLTYLPDDLTSAIYTALDVQYSEQDQAAFANCDLANENVTLDFTFTSPTISIPISELVLSISSYEEDRESPNSSDNGEGSYGSTSSDENICLFGIAPSQGSTSVLGDTFLRSAFVVYDLANNEISLAQTDFNSTTSHVVEIATGAASVPDATSVTSAIAASVSQSGGARIAGVSGTVTGGSIPTGKSGTCSSHVPISEGNYYEAHQQLRVVASRYVKSSDWDSATGILYGGALALLKAGQGASGGDLGCFLVEVLGKAEKGCGTGEKGAYELVVVEARKHTDEEIGGKLLTLLRAFPPNEPTKKRFVSEMIAWSGNAGDYPNGDPELHHVAGTLFAEEGEPYDAERHLALGTKDSAEQLAKVEYEWYTQDESHTAALYAARAVFPYLLTSNLRSANKAFLIFTSRLSSSNKSLSVQEVSSTSSDMRVYPSLPLLNFLGLLLLAVQRGSPDLYKQLAKHYAPYVKEVGTWDDALAHLGEMYFGIRIPRPGNPLMDMMGSMMGFGASPKPKPKKVDAPLPPAVD</sequence>
<dbReference type="Gene3D" id="1.25.40.10">
    <property type="entry name" value="Tetratricopeptide repeat domain"/>
    <property type="match status" value="1"/>
</dbReference>
<evidence type="ECO:0000256" key="5">
    <source>
        <dbReference type="ARBA" id="ARBA00022750"/>
    </source>
</evidence>
<evidence type="ECO:0000259" key="14">
    <source>
        <dbReference type="PROSITE" id="PS51767"/>
    </source>
</evidence>
<dbReference type="PANTHER" id="PTHR12875">
    <property type="entry name" value="GOLGI TO ER TRAFFIC PROTEIN 4 HOMOLOG"/>
    <property type="match status" value="1"/>
</dbReference>
<evidence type="ECO:0000256" key="13">
    <source>
        <dbReference type="SAM" id="SignalP"/>
    </source>
</evidence>
<dbReference type="PROSITE" id="PS51257">
    <property type="entry name" value="PROKAR_LIPOPROTEIN"/>
    <property type="match status" value="1"/>
</dbReference>
<evidence type="ECO:0000256" key="7">
    <source>
        <dbReference type="ARBA" id="ARBA00067536"/>
    </source>
</evidence>
<dbReference type="PROSITE" id="PS51767">
    <property type="entry name" value="PEPTIDASE_A1"/>
    <property type="match status" value="1"/>
</dbReference>
<keyword evidence="4 13" id="KW-0732">Signal</keyword>
<feature type="active site" evidence="9">
    <location>
        <position position="86"/>
    </location>
</feature>
<dbReference type="Gene3D" id="2.40.70.10">
    <property type="entry name" value="Acid Proteases"/>
    <property type="match status" value="2"/>
</dbReference>
<comment type="similarity">
    <text evidence="2 11">Belongs to the peptidase A1 family.</text>
</comment>
<dbReference type="InterPro" id="IPR001461">
    <property type="entry name" value="Aspartic_peptidase_A1"/>
</dbReference>
<dbReference type="GO" id="GO:0072380">
    <property type="term" value="C:TRC complex"/>
    <property type="evidence" value="ECO:0007669"/>
    <property type="project" value="TreeGrafter"/>
</dbReference>
<evidence type="ECO:0000256" key="11">
    <source>
        <dbReference type="RuleBase" id="RU000454"/>
    </source>
</evidence>
<dbReference type="FunFam" id="2.40.70.10:FF:000011">
    <property type="entry name" value="Aspartic protease"/>
    <property type="match status" value="1"/>
</dbReference>
<dbReference type="PANTHER" id="PTHR12875:SF0">
    <property type="entry name" value="GOLGI TO ER TRAFFIC PROTEIN 4 HOMOLOG"/>
    <property type="match status" value="1"/>
</dbReference>
<dbReference type="FunFam" id="1.25.40.10:FF:000272">
    <property type="entry name" value="DUF410 domain protein"/>
    <property type="match status" value="1"/>
</dbReference>
<dbReference type="EMBL" id="CAJPDT010000002">
    <property type="protein sequence ID" value="CAF9906335.1"/>
    <property type="molecule type" value="Genomic_DNA"/>
</dbReference>
<feature type="active site" evidence="9">
    <location>
        <position position="283"/>
    </location>
</feature>
<dbReference type="GO" id="GO:0006508">
    <property type="term" value="P:proteolysis"/>
    <property type="evidence" value="ECO:0007669"/>
    <property type="project" value="UniProtKB-KW"/>
</dbReference>
<accession>A0A8H3I7M7</accession>
<dbReference type="PRINTS" id="PR00792">
    <property type="entry name" value="PEPSIN"/>
</dbReference>
<evidence type="ECO:0000313" key="16">
    <source>
        <dbReference type="Proteomes" id="UP000664534"/>
    </source>
</evidence>
<dbReference type="OrthoDB" id="771136at2759"/>
<evidence type="ECO:0000256" key="8">
    <source>
        <dbReference type="ARBA" id="ARBA00068059"/>
    </source>
</evidence>
<comment type="similarity">
    <text evidence="1">Belongs to the GET4 family.</text>
</comment>
<evidence type="ECO:0000256" key="3">
    <source>
        <dbReference type="ARBA" id="ARBA00022670"/>
    </source>
</evidence>
<keyword evidence="6 11" id="KW-0378">Hydrolase</keyword>
<dbReference type="GO" id="GO:0045048">
    <property type="term" value="P:protein insertion into ER membrane"/>
    <property type="evidence" value="ECO:0007669"/>
    <property type="project" value="InterPro"/>
</dbReference>
<evidence type="ECO:0000256" key="2">
    <source>
        <dbReference type="ARBA" id="ARBA00007447"/>
    </source>
</evidence>
<organism evidence="15 16">
    <name type="scientific">Imshaugia aleurites</name>
    <dbReference type="NCBI Taxonomy" id="172621"/>
    <lineage>
        <taxon>Eukaryota</taxon>
        <taxon>Fungi</taxon>
        <taxon>Dikarya</taxon>
        <taxon>Ascomycota</taxon>
        <taxon>Pezizomycotina</taxon>
        <taxon>Lecanoromycetes</taxon>
        <taxon>OSLEUM clade</taxon>
        <taxon>Lecanoromycetidae</taxon>
        <taxon>Lecanorales</taxon>
        <taxon>Lecanorineae</taxon>
        <taxon>Parmeliaceae</taxon>
        <taxon>Imshaugia</taxon>
    </lineage>
</organism>
<name>A0A8H3I7M7_9LECA</name>
<dbReference type="InterPro" id="IPR007317">
    <property type="entry name" value="GET4"/>
</dbReference>
<dbReference type="Pfam" id="PF04190">
    <property type="entry name" value="GET4"/>
    <property type="match status" value="1"/>
</dbReference>
<feature type="disulfide bond" evidence="10">
    <location>
        <begin position="318"/>
        <end position="377"/>
    </location>
</feature>
<dbReference type="InterPro" id="IPR021109">
    <property type="entry name" value="Peptidase_aspartic_dom_sf"/>
</dbReference>
<evidence type="ECO:0000256" key="10">
    <source>
        <dbReference type="PIRSR" id="PIRSR601461-2"/>
    </source>
</evidence>
<feature type="domain" description="Peptidase A1" evidence="14">
    <location>
        <begin position="68"/>
        <end position="413"/>
    </location>
</feature>
<evidence type="ECO:0000256" key="9">
    <source>
        <dbReference type="PIRSR" id="PIRSR601461-1"/>
    </source>
</evidence>
<dbReference type="AlphaFoldDB" id="A0A8H3I7M7"/>
<comment type="caution">
    <text evidence="15">The sequence shown here is derived from an EMBL/GenBank/DDBJ whole genome shotgun (WGS) entry which is preliminary data.</text>
</comment>
<evidence type="ECO:0000256" key="12">
    <source>
        <dbReference type="SAM" id="MobiDB-lite"/>
    </source>
</evidence>
<dbReference type="InterPro" id="IPR033121">
    <property type="entry name" value="PEPTIDASE_A1"/>
</dbReference>
<gene>
    <name evidence="15" type="ORF">IMSHALPRED_004174</name>
</gene>
<feature type="signal peptide" evidence="13">
    <location>
        <begin position="1"/>
        <end position="20"/>
    </location>
</feature>
<keyword evidence="16" id="KW-1185">Reference proteome</keyword>
<evidence type="ECO:0000256" key="1">
    <source>
        <dbReference type="ARBA" id="ARBA00005351"/>
    </source>
</evidence>
<dbReference type="InterPro" id="IPR001969">
    <property type="entry name" value="Aspartic_peptidase_AS"/>
</dbReference>
<feature type="region of interest" description="Disordered" evidence="12">
    <location>
        <begin position="789"/>
        <end position="808"/>
    </location>
</feature>
<evidence type="ECO:0000256" key="6">
    <source>
        <dbReference type="ARBA" id="ARBA00022801"/>
    </source>
</evidence>
<dbReference type="PROSITE" id="PS00141">
    <property type="entry name" value="ASP_PROTEASE"/>
    <property type="match status" value="1"/>
</dbReference>
<dbReference type="SUPFAM" id="SSF50630">
    <property type="entry name" value="Acid proteases"/>
    <property type="match status" value="1"/>
</dbReference>
<feature type="chain" id="PRO_5034379719" description="Probable aspartic-type endopeptidase OPSB" evidence="13">
    <location>
        <begin position="21"/>
        <end position="808"/>
    </location>
</feature>
<dbReference type="Pfam" id="PF00026">
    <property type="entry name" value="Asp"/>
    <property type="match status" value="2"/>
</dbReference>
<dbReference type="InterPro" id="IPR011990">
    <property type="entry name" value="TPR-like_helical_dom_sf"/>
</dbReference>
<evidence type="ECO:0000256" key="4">
    <source>
        <dbReference type="ARBA" id="ARBA00022729"/>
    </source>
</evidence>
<keyword evidence="3 11" id="KW-0645">Protease</keyword>
<keyword evidence="10" id="KW-1015">Disulfide bond</keyword>